<sequence>MSVAPRHCNQIRYLSRRRKRVTLAVRSEFIPAHISALAATVQPTTSKPFDLLQEHHQLRPIVIDRVVLIVPSYFRVELLPDFALPLNEYRVKPLFHILQLLSQFLPRSSPCQFKFACAADAAVMSETEEVKSAWTPFAMTGGIPRSETSKTKQLRLLLCNLQRKPAQPFRQYRLECPCIGFVLKTANEIIRIPRRESHPLVFKLFPVRTCIRWFAVS</sequence>
<dbReference type="EMBL" id="SJPU01000001">
    <property type="protein sequence ID" value="TWU19226.1"/>
    <property type="molecule type" value="Genomic_DNA"/>
</dbReference>
<protein>
    <submittedName>
        <fullName evidence="1">Uncharacterized protein</fullName>
    </submittedName>
</protein>
<organism evidence="1 2">
    <name type="scientific">Allorhodopirellula heiligendammensis</name>
    <dbReference type="NCBI Taxonomy" id="2714739"/>
    <lineage>
        <taxon>Bacteria</taxon>
        <taxon>Pseudomonadati</taxon>
        <taxon>Planctomycetota</taxon>
        <taxon>Planctomycetia</taxon>
        <taxon>Pirellulales</taxon>
        <taxon>Pirellulaceae</taxon>
        <taxon>Allorhodopirellula</taxon>
    </lineage>
</organism>
<accession>A0A5C6C6X6</accession>
<dbReference type="AlphaFoldDB" id="A0A5C6C6X6"/>
<proteinExistence type="predicted"/>
<evidence type="ECO:0000313" key="2">
    <source>
        <dbReference type="Proteomes" id="UP000319908"/>
    </source>
</evidence>
<reference evidence="1 2" key="1">
    <citation type="journal article" date="2020" name="Antonie Van Leeuwenhoek">
        <title>Rhodopirellula heiligendammensis sp. nov., Rhodopirellula pilleata sp. nov., and Rhodopirellula solitaria sp. nov. isolated from natural or artificial marine surfaces in Northern Germany and California, USA, and emended description of the genus Rhodopirellula.</title>
        <authorList>
            <person name="Kallscheuer N."/>
            <person name="Wiegand S."/>
            <person name="Jogler M."/>
            <person name="Boedeker C."/>
            <person name="Peeters S.H."/>
            <person name="Rast P."/>
            <person name="Heuer A."/>
            <person name="Jetten M.S.M."/>
            <person name="Rohde M."/>
            <person name="Jogler C."/>
        </authorList>
    </citation>
    <scope>NUCLEOTIDE SEQUENCE [LARGE SCALE GENOMIC DNA]</scope>
    <source>
        <strain evidence="1 2">Poly21</strain>
    </source>
</reference>
<comment type="caution">
    <text evidence="1">The sequence shown here is derived from an EMBL/GenBank/DDBJ whole genome shotgun (WGS) entry which is preliminary data.</text>
</comment>
<dbReference type="Proteomes" id="UP000319908">
    <property type="component" value="Unassembled WGS sequence"/>
</dbReference>
<keyword evidence="2" id="KW-1185">Reference proteome</keyword>
<gene>
    <name evidence="1" type="ORF">Poly21_13970</name>
</gene>
<name>A0A5C6C6X6_9BACT</name>
<evidence type="ECO:0000313" key="1">
    <source>
        <dbReference type="EMBL" id="TWU19226.1"/>
    </source>
</evidence>